<dbReference type="Pfam" id="PF05239">
    <property type="entry name" value="PRC"/>
    <property type="match status" value="1"/>
</dbReference>
<evidence type="ECO:0000256" key="1">
    <source>
        <dbReference type="SAM" id="MobiDB-lite"/>
    </source>
</evidence>
<protein>
    <submittedName>
        <fullName evidence="3">PRC-barrel domain containing protein</fullName>
    </submittedName>
</protein>
<accession>A0A6B3SNV0</accession>
<name>A0A6B3SNV0_9BURK</name>
<dbReference type="InterPro" id="IPR011033">
    <property type="entry name" value="PRC_barrel-like_sf"/>
</dbReference>
<comment type="caution">
    <text evidence="3">The sequence shown here is derived from an EMBL/GenBank/DDBJ whole genome shotgun (WGS) entry which is preliminary data.</text>
</comment>
<dbReference type="RefSeq" id="WP_163960854.1">
    <property type="nucleotide sequence ID" value="NZ_JAAIVB010000012.1"/>
</dbReference>
<dbReference type="SUPFAM" id="SSF50346">
    <property type="entry name" value="PRC-barrel domain"/>
    <property type="match status" value="1"/>
</dbReference>
<feature type="domain" description="PRC-barrel" evidence="2">
    <location>
        <begin position="32"/>
        <end position="90"/>
    </location>
</feature>
<gene>
    <name evidence="3" type="ORF">G3574_04685</name>
</gene>
<organism evidence="3 4">
    <name type="scientific">Noviherbaspirillum galbum</name>
    <dbReference type="NCBI Taxonomy" id="2709383"/>
    <lineage>
        <taxon>Bacteria</taxon>
        <taxon>Pseudomonadati</taxon>
        <taxon>Pseudomonadota</taxon>
        <taxon>Betaproteobacteria</taxon>
        <taxon>Burkholderiales</taxon>
        <taxon>Oxalobacteraceae</taxon>
        <taxon>Noviherbaspirillum</taxon>
    </lineage>
</organism>
<evidence type="ECO:0000313" key="3">
    <source>
        <dbReference type="EMBL" id="NEX60366.1"/>
    </source>
</evidence>
<reference evidence="3 4" key="1">
    <citation type="submission" date="2020-02" db="EMBL/GenBank/DDBJ databases">
        <authorList>
            <person name="Kim M.K."/>
        </authorList>
    </citation>
    <scope>NUCLEOTIDE SEQUENCE [LARGE SCALE GENOMIC DNA]</scope>
    <source>
        <strain evidence="3 4">17J57-3</strain>
    </source>
</reference>
<keyword evidence="4" id="KW-1185">Reference proteome</keyword>
<dbReference type="Gene3D" id="2.30.30.240">
    <property type="entry name" value="PRC-barrel domain"/>
    <property type="match status" value="1"/>
</dbReference>
<dbReference type="EMBL" id="JAAIVB010000012">
    <property type="protein sequence ID" value="NEX60366.1"/>
    <property type="molecule type" value="Genomic_DNA"/>
</dbReference>
<proteinExistence type="predicted"/>
<dbReference type="Proteomes" id="UP000482155">
    <property type="component" value="Unassembled WGS sequence"/>
</dbReference>
<evidence type="ECO:0000259" key="2">
    <source>
        <dbReference type="Pfam" id="PF05239"/>
    </source>
</evidence>
<dbReference type="AlphaFoldDB" id="A0A6B3SNV0"/>
<evidence type="ECO:0000313" key="4">
    <source>
        <dbReference type="Proteomes" id="UP000482155"/>
    </source>
</evidence>
<feature type="region of interest" description="Disordered" evidence="1">
    <location>
        <begin position="1"/>
        <end position="20"/>
    </location>
</feature>
<sequence>MQRPAGNTPKGKDRRQGPARFMKVSSRDSGMAAELLLDCEVVSSEGGRIGQVVELLVDARSYQLRYVLVRKRRGADIVIPWTALYFDAGHAKLVFYTCH</sequence>
<dbReference type="InterPro" id="IPR027275">
    <property type="entry name" value="PRC-brl_dom"/>
</dbReference>